<feature type="compositionally biased region" description="Basic residues" evidence="1">
    <location>
        <begin position="1"/>
        <end position="12"/>
    </location>
</feature>
<evidence type="ECO:0000313" key="3">
    <source>
        <dbReference type="EMBL" id="KAF5225788.1"/>
    </source>
</evidence>
<dbReference type="Proteomes" id="UP000583944">
    <property type="component" value="Unassembled WGS sequence"/>
</dbReference>
<dbReference type="EMBL" id="JABDHM010000005">
    <property type="protein sequence ID" value="KAF5225788.1"/>
    <property type="molecule type" value="Genomic_DNA"/>
</dbReference>
<dbReference type="VEuPathDB" id="TriTrypDB:ECC02_001104"/>
<keyword evidence="2" id="KW-0472">Membrane</keyword>
<proteinExistence type="predicted"/>
<keyword evidence="2" id="KW-1133">Transmembrane helix</keyword>
<accession>A0A7J6YI54</accession>
<name>A0A7J6YI54_TRYCR</name>
<dbReference type="AlphaFoldDB" id="A0A7J6YI54"/>
<evidence type="ECO:0008006" key="5">
    <source>
        <dbReference type="Google" id="ProtNLM"/>
    </source>
</evidence>
<comment type="caution">
    <text evidence="3">The sequence shown here is derived from an EMBL/GenBank/DDBJ whole genome shotgun (WGS) entry which is preliminary data.</text>
</comment>
<organism evidence="3 4">
    <name type="scientific">Trypanosoma cruzi</name>
    <dbReference type="NCBI Taxonomy" id="5693"/>
    <lineage>
        <taxon>Eukaryota</taxon>
        <taxon>Discoba</taxon>
        <taxon>Euglenozoa</taxon>
        <taxon>Kinetoplastea</taxon>
        <taxon>Metakinetoplastina</taxon>
        <taxon>Trypanosomatida</taxon>
        <taxon>Trypanosomatidae</taxon>
        <taxon>Trypanosoma</taxon>
        <taxon>Schizotrypanum</taxon>
    </lineage>
</organism>
<gene>
    <name evidence="3" type="ORF">ECC02_001104</name>
</gene>
<feature type="region of interest" description="Disordered" evidence="1">
    <location>
        <begin position="1"/>
        <end position="43"/>
    </location>
</feature>
<evidence type="ECO:0000313" key="4">
    <source>
        <dbReference type="Proteomes" id="UP000583944"/>
    </source>
</evidence>
<keyword evidence="2" id="KW-0812">Transmembrane</keyword>
<evidence type="ECO:0000256" key="1">
    <source>
        <dbReference type="SAM" id="MobiDB-lite"/>
    </source>
</evidence>
<sequence length="953" mass="105099">MKRGLRSRKAKGTAKTGAAPNLPGSHSEAWKAASSSDKKSVSKGFSGAPAGKASLSGGRRIAALTWASGSNYSTEQGRHRVASSSSASISGFLQKRILSALCATFFCSLFVAAMRRIIAQYRRRVVWETVEKPRAAFVIQTAWRKHRQRRRLLLESVSRLIISLMRLKIKRICAAKEKAVLLLQRVFRSQKERHFVHFMYQKMRYNRALSTMRNCINRRVARRHMAFLAIQRDERRVCEERCAIDSLHIIYSERGDLLHIFQVMQTTAPVAFTPLVTRAIFLEEAIRCTGHCPYSPLSLHMARAQQFGVLSFSEPPSGRASSLKEKQLGTPFTDGVDFKHSLEKHNSGDRQFPAHGIDTHSCTSVLHTEEGARQFLQELFGPNLPPCPLARRGLKPSRFGECGEITATKSPIFQMCDSAGNDIIQSWRSIDAAPGREVLSKGEVNADSYQAVSLARPPFGELGASVNNLIDAFIELLVRTEAAERKALESELQSRHKEQMREIQRFAVTLQATHVAPLLYVPLLSSMGETWAVRRAEQLFREEYDERLKIMEEYQATPLRFLDRPILNLAAEERRRRLQERLRTMKEKKEENGKGVFAGSPLAAAAPAPTTVPVDGQGNNIRPLVARPVSVRPGSRTPTVGASMPQFQLGSSSFLSPVPRPPSPPPRKVHDNPTMSCIPLQTSDERTQRRPQKQFGPVVISETPAISSTSSANVASFIGHLNDGVSSHDTFVGSSSGASRDTTISHASPAIRGNSACPPGLLPSLANSLTQTTRSNEVKGGSTTREFYFHSSIHSLQRPTSSGDEENVALPLQKAAVFTNMENDSGCGDPKKTKTGLEALNYCTNNAVPRGVPIPLLRSSRTERSNLGTVPLHPVASEKNLVTRRECGGDYVRGRYRGPSSFVPVSGFTGVDDSLMPVQPNPGGEQLNFRLQAEQGLNTRKARRNLLEMSGAS</sequence>
<dbReference type="VEuPathDB" id="TriTrypDB:BCY84_18796"/>
<reference evidence="3 4" key="1">
    <citation type="journal article" date="2019" name="Genome Biol. Evol.">
        <title>Nanopore Sequencing Significantly Improves Genome Assembly of the Protozoan Parasite Trypanosoma cruzi.</title>
        <authorList>
            <person name="Diaz-Viraque F."/>
            <person name="Pita S."/>
            <person name="Greif G."/>
            <person name="de Souza R.C.M."/>
            <person name="Iraola G."/>
            <person name="Robello C."/>
        </authorList>
    </citation>
    <scope>NUCLEOTIDE SEQUENCE [LARGE SCALE GENOMIC DNA]</scope>
    <source>
        <strain evidence="3 4">Berenice</strain>
    </source>
</reference>
<protein>
    <recommendedName>
        <fullName evidence="5">IQ calmodulin-binding motif domain-containing protein</fullName>
    </recommendedName>
</protein>
<feature type="region of interest" description="Disordered" evidence="1">
    <location>
        <begin position="652"/>
        <end position="674"/>
    </location>
</feature>
<evidence type="ECO:0000256" key="2">
    <source>
        <dbReference type="SAM" id="Phobius"/>
    </source>
</evidence>
<feature type="transmembrane region" description="Helical" evidence="2">
    <location>
        <begin position="97"/>
        <end position="114"/>
    </location>
</feature>